<gene>
    <name evidence="1" type="ORF">TVD_11750</name>
</gene>
<dbReference type="GO" id="GO:0009055">
    <property type="term" value="F:electron transfer activity"/>
    <property type="evidence" value="ECO:0007669"/>
    <property type="project" value="InterPro"/>
</dbReference>
<dbReference type="AlphaFoldDB" id="A0A0G3G8T3"/>
<dbReference type="Proteomes" id="UP000064201">
    <property type="component" value="Chromosome"/>
</dbReference>
<dbReference type="OrthoDB" id="9808312at2"/>
<dbReference type="EMBL" id="CP011367">
    <property type="protein sequence ID" value="AKJ95987.1"/>
    <property type="molecule type" value="Genomic_DNA"/>
</dbReference>
<dbReference type="STRING" id="106634.TVD_11750"/>
<dbReference type="GO" id="GO:0020037">
    <property type="term" value="F:heme binding"/>
    <property type="evidence" value="ECO:0007669"/>
    <property type="project" value="InterPro"/>
</dbReference>
<dbReference type="InterPro" id="IPR036909">
    <property type="entry name" value="Cyt_c-like_dom_sf"/>
</dbReference>
<dbReference type="NCBIfam" id="TIGR04485">
    <property type="entry name" value="thiosulf_SoxX"/>
    <property type="match status" value="1"/>
</dbReference>
<dbReference type="KEGG" id="tvr:TVD_11750"/>
<accession>A0A0G3G8T3</accession>
<sequence>MFKKNAVAAGMAAFASVALAAGCAVADGSKGSDVDITAMSADELAEHLIFETDSFRDQEMQEGGSWRDRMTQDELQKACSMEGDPDGETAGRVVAMARAGYERPEGGVELGDWRKGAELANSGYGYRQGHNTDNHGQREAGGNCYNCHVFDPRVSEQGTIGPSLQNYGANRGTSEAVLNYVHEVISNPHQYFPCTQMPRFNSDRHQLLSDEQISHIMAYLLDPESPVNNQ</sequence>
<name>A0A0G3G8T3_9GAMM</name>
<evidence type="ECO:0000313" key="1">
    <source>
        <dbReference type="EMBL" id="AKJ95987.1"/>
    </source>
</evidence>
<protein>
    <submittedName>
        <fullName evidence="1">Sulfur oxidation protein SoxX</fullName>
    </submittedName>
</protein>
<dbReference type="PATRIC" id="fig|106634.4.peg.2400"/>
<dbReference type="PROSITE" id="PS51007">
    <property type="entry name" value="CYTC"/>
    <property type="match status" value="1"/>
</dbReference>
<dbReference type="InterPro" id="IPR009056">
    <property type="entry name" value="Cyt_c-like_dom"/>
</dbReference>
<keyword evidence="2" id="KW-1185">Reference proteome</keyword>
<organism evidence="1 2">
    <name type="scientific">Thioalkalivibrio versutus</name>
    <dbReference type="NCBI Taxonomy" id="106634"/>
    <lineage>
        <taxon>Bacteria</taxon>
        <taxon>Pseudomonadati</taxon>
        <taxon>Pseudomonadota</taxon>
        <taxon>Gammaproteobacteria</taxon>
        <taxon>Chromatiales</taxon>
        <taxon>Ectothiorhodospiraceae</taxon>
        <taxon>Thioalkalivibrio</taxon>
    </lineage>
</organism>
<dbReference type="InterPro" id="IPR030999">
    <property type="entry name" value="Thiosulf_SoxX"/>
</dbReference>
<dbReference type="PROSITE" id="PS51257">
    <property type="entry name" value="PROKAR_LIPOPROTEIN"/>
    <property type="match status" value="1"/>
</dbReference>
<dbReference type="RefSeq" id="WP_018169170.1">
    <property type="nucleotide sequence ID" value="NZ_CP011367.1"/>
</dbReference>
<dbReference type="SUPFAM" id="SSF46626">
    <property type="entry name" value="Cytochrome c"/>
    <property type="match status" value="1"/>
</dbReference>
<reference evidence="1 2" key="1">
    <citation type="submission" date="2015-04" db="EMBL/GenBank/DDBJ databases">
        <title>Complete Sequence for the Genome of the Thioalkalivibrio versutus D301.</title>
        <authorList>
            <person name="Mu T."/>
            <person name="Zhou J."/>
            <person name="Xu X."/>
        </authorList>
    </citation>
    <scope>NUCLEOTIDE SEQUENCE [LARGE SCALE GENOMIC DNA]</scope>
    <source>
        <strain evidence="1 2">D301</strain>
    </source>
</reference>
<dbReference type="Gene3D" id="1.10.760.10">
    <property type="entry name" value="Cytochrome c-like domain"/>
    <property type="match status" value="1"/>
</dbReference>
<evidence type="ECO:0000313" key="2">
    <source>
        <dbReference type="Proteomes" id="UP000064201"/>
    </source>
</evidence>
<dbReference type="Pfam" id="PF00034">
    <property type="entry name" value="Cytochrom_C"/>
    <property type="match status" value="1"/>
</dbReference>
<proteinExistence type="predicted"/>